<dbReference type="OrthoDB" id="5851038at2759"/>
<accession>A0A0N4W984</accession>
<dbReference type="AlphaFoldDB" id="A0A0N4W984"/>
<organism evidence="3">
    <name type="scientific">Haemonchus placei</name>
    <name type="common">Barber's pole worm</name>
    <dbReference type="NCBI Taxonomy" id="6290"/>
    <lineage>
        <taxon>Eukaryota</taxon>
        <taxon>Metazoa</taxon>
        <taxon>Ecdysozoa</taxon>
        <taxon>Nematoda</taxon>
        <taxon>Chromadorea</taxon>
        <taxon>Rhabditida</taxon>
        <taxon>Rhabditina</taxon>
        <taxon>Rhabditomorpha</taxon>
        <taxon>Strongyloidea</taxon>
        <taxon>Trichostrongylidae</taxon>
        <taxon>Haemonchus</taxon>
    </lineage>
</organism>
<evidence type="ECO:0000313" key="3">
    <source>
        <dbReference type="WBParaSite" id="HPLM_0000683001-mRNA-1"/>
    </source>
</evidence>
<dbReference type="WBParaSite" id="HPLM_0000683001-mRNA-1">
    <property type="protein sequence ID" value="HPLM_0000683001-mRNA-1"/>
    <property type="gene ID" value="HPLM_0000683001"/>
</dbReference>
<dbReference type="STRING" id="6290.A0A0N4W984"/>
<reference evidence="1 2" key="2">
    <citation type="submission" date="2018-11" db="EMBL/GenBank/DDBJ databases">
        <authorList>
            <consortium name="Pathogen Informatics"/>
        </authorList>
    </citation>
    <scope>NUCLEOTIDE SEQUENCE [LARGE SCALE GENOMIC DNA]</scope>
    <source>
        <strain evidence="1 2">MHpl1</strain>
    </source>
</reference>
<dbReference type="Proteomes" id="UP000268014">
    <property type="component" value="Unassembled WGS sequence"/>
</dbReference>
<reference evidence="3" key="1">
    <citation type="submission" date="2017-02" db="UniProtKB">
        <authorList>
            <consortium name="WormBaseParasite"/>
        </authorList>
    </citation>
    <scope>IDENTIFICATION</scope>
</reference>
<proteinExistence type="predicted"/>
<protein>
    <submittedName>
        <fullName evidence="3">AKAP2_C domain-containing protein</fullName>
    </submittedName>
</protein>
<evidence type="ECO:0000313" key="1">
    <source>
        <dbReference type="EMBL" id="VDO30137.1"/>
    </source>
</evidence>
<dbReference type="EMBL" id="UZAF01016554">
    <property type="protein sequence ID" value="VDO30137.1"/>
    <property type="molecule type" value="Genomic_DNA"/>
</dbReference>
<keyword evidence="2" id="KW-1185">Reference proteome</keyword>
<gene>
    <name evidence="1" type="ORF">HPLM_LOCUS6822</name>
</gene>
<name>A0A0N4W984_HAEPC</name>
<sequence length="208" mass="23635">MKTDAVKLAENVKDRVSDTVKETFNQFIDEPRRRAEAESMVKEAPQFAQWDQQVPSGGGPFGQMSESWHQSARPRVTLPQHRKISREDEQALLQWELERQRLEAERLAKLQDHEVGGDESELTGFLPASHISFNSQSTGDGVLNGRRPANQARSDLERKLLTEIEQLAEAPPTVKRERFTHTKLTLLVQSVQGSQVFQQFFSIGIVIM</sequence>
<evidence type="ECO:0000313" key="2">
    <source>
        <dbReference type="Proteomes" id="UP000268014"/>
    </source>
</evidence>